<gene>
    <name evidence="1" type="ORF">BTUL_0007g00750</name>
</gene>
<dbReference type="EMBL" id="PQXH01000007">
    <property type="protein sequence ID" value="TGO18857.1"/>
    <property type="molecule type" value="Genomic_DNA"/>
</dbReference>
<evidence type="ECO:0000313" key="1">
    <source>
        <dbReference type="EMBL" id="TGO18857.1"/>
    </source>
</evidence>
<keyword evidence="2" id="KW-1185">Reference proteome</keyword>
<sequence length="96" mass="11013">MYIQRFRSDHRAWETVSEHLQSVNTGRDLTAVVHWWASIGCSEIGAAFNKKVTLTTFPMPYDCAPLYTCKPATRIFSILNVSKDAEQDNRNHNKPE</sequence>
<protein>
    <submittedName>
        <fullName evidence="1">Uncharacterized protein</fullName>
    </submittedName>
</protein>
<reference evidence="1 2" key="1">
    <citation type="submission" date="2017-12" db="EMBL/GenBank/DDBJ databases">
        <title>Comparative genomics of Botrytis spp.</title>
        <authorList>
            <person name="Valero-Jimenez C.A."/>
            <person name="Tapia P."/>
            <person name="Veloso J."/>
            <person name="Silva-Moreno E."/>
            <person name="Staats M."/>
            <person name="Valdes J.H."/>
            <person name="Van Kan J.A.L."/>
        </authorList>
    </citation>
    <scope>NUCLEOTIDE SEQUENCE [LARGE SCALE GENOMIC DNA]</scope>
    <source>
        <strain evidence="1 2">Bt9001</strain>
    </source>
</reference>
<proteinExistence type="predicted"/>
<organism evidence="1 2">
    <name type="scientific">Botrytis tulipae</name>
    <dbReference type="NCBI Taxonomy" id="87230"/>
    <lineage>
        <taxon>Eukaryota</taxon>
        <taxon>Fungi</taxon>
        <taxon>Dikarya</taxon>
        <taxon>Ascomycota</taxon>
        <taxon>Pezizomycotina</taxon>
        <taxon>Leotiomycetes</taxon>
        <taxon>Helotiales</taxon>
        <taxon>Sclerotiniaceae</taxon>
        <taxon>Botrytis</taxon>
    </lineage>
</organism>
<accession>A0A4Z1FBM7</accession>
<evidence type="ECO:0000313" key="2">
    <source>
        <dbReference type="Proteomes" id="UP000297777"/>
    </source>
</evidence>
<dbReference type="Proteomes" id="UP000297777">
    <property type="component" value="Unassembled WGS sequence"/>
</dbReference>
<dbReference type="AlphaFoldDB" id="A0A4Z1FBM7"/>
<name>A0A4Z1FBM7_9HELO</name>
<comment type="caution">
    <text evidence="1">The sequence shown here is derived from an EMBL/GenBank/DDBJ whole genome shotgun (WGS) entry which is preliminary data.</text>
</comment>